<keyword evidence="2" id="KW-1185">Reference proteome</keyword>
<dbReference type="AlphaFoldDB" id="A0A8X6XGA1"/>
<dbReference type="Proteomes" id="UP000886998">
    <property type="component" value="Unassembled WGS sequence"/>
</dbReference>
<dbReference type="OrthoDB" id="4843387at2759"/>
<protein>
    <submittedName>
        <fullName evidence="1">Uncharacterized protein</fullName>
    </submittedName>
</protein>
<reference evidence="1" key="1">
    <citation type="submission" date="2020-08" db="EMBL/GenBank/DDBJ databases">
        <title>Multicomponent nature underlies the extraordinary mechanical properties of spider dragline silk.</title>
        <authorList>
            <person name="Kono N."/>
            <person name="Nakamura H."/>
            <person name="Mori M."/>
            <person name="Yoshida Y."/>
            <person name="Ohtoshi R."/>
            <person name="Malay A.D."/>
            <person name="Moran D.A.P."/>
            <person name="Tomita M."/>
            <person name="Numata K."/>
            <person name="Arakawa K."/>
        </authorList>
    </citation>
    <scope>NUCLEOTIDE SEQUENCE</scope>
</reference>
<gene>
    <name evidence="1" type="ORF">TNIN_330941</name>
</gene>
<organism evidence="1 2">
    <name type="scientific">Trichonephila inaurata madagascariensis</name>
    <dbReference type="NCBI Taxonomy" id="2747483"/>
    <lineage>
        <taxon>Eukaryota</taxon>
        <taxon>Metazoa</taxon>
        <taxon>Ecdysozoa</taxon>
        <taxon>Arthropoda</taxon>
        <taxon>Chelicerata</taxon>
        <taxon>Arachnida</taxon>
        <taxon>Araneae</taxon>
        <taxon>Araneomorphae</taxon>
        <taxon>Entelegynae</taxon>
        <taxon>Araneoidea</taxon>
        <taxon>Nephilidae</taxon>
        <taxon>Trichonephila</taxon>
        <taxon>Trichonephila inaurata</taxon>
    </lineage>
</organism>
<dbReference type="EMBL" id="BMAV01007953">
    <property type="protein sequence ID" value="GFY51236.1"/>
    <property type="molecule type" value="Genomic_DNA"/>
</dbReference>
<evidence type="ECO:0000313" key="1">
    <source>
        <dbReference type="EMBL" id="GFY51236.1"/>
    </source>
</evidence>
<name>A0A8X6XGA1_9ARAC</name>
<comment type="caution">
    <text evidence="1">The sequence shown here is derived from an EMBL/GenBank/DDBJ whole genome shotgun (WGS) entry which is preliminary data.</text>
</comment>
<sequence length="90" mass="10440">MFYASISIDGLTDRHIIRIGALTVRRYRDEFVQPIIVLYDAAIEDDVMLMDDSYKSHHANLVGKLPRNDNTSNSQSCEKILYFVFLNEQK</sequence>
<proteinExistence type="predicted"/>
<evidence type="ECO:0000313" key="2">
    <source>
        <dbReference type="Proteomes" id="UP000886998"/>
    </source>
</evidence>
<accession>A0A8X6XGA1</accession>